<dbReference type="AlphaFoldDB" id="A0A9P7BM48"/>
<sequence>MPEQHFRLSSGIDITPLWHCYKLISKEKACKEGLSLVLDLQQSLSLSHIMLLVPQSNDKDMVDLFGADTLSSIYREIRDAYIDHGIELEASLAKNIKKTIRNLRDGNISRVKAVVELAILMENTGNEDAQIVQAIMNCVMKLPQTNTSSKIGEMELITNYLDPILSPMFHQPDHGRLFKWLNLKSKELSKADVNSRPDGAMTLNEQLNGVFALGFCEIKSMDAINRHNLTHTDTFRLAMFTKNAIDDNKTKCTLAVQSVGAHVTFFLCALQSEGLYPFVKLGKITIPTCIGQLIDFTAHLDTLGQEGSSRLRKPSLTQLQISDMLSEYQAGQPPSILYM</sequence>
<reference evidence="1" key="1">
    <citation type="journal article" date="2020" name="Microb. Genom.">
        <title>Genetic diversity of clinical and environmental Mucorales isolates obtained from an investigation of mucormycosis cases among solid organ transplant recipients.</title>
        <authorList>
            <person name="Nguyen M.H."/>
            <person name="Kaul D."/>
            <person name="Muto C."/>
            <person name="Cheng S.J."/>
            <person name="Richter R.A."/>
            <person name="Bruno V.M."/>
            <person name="Liu G."/>
            <person name="Beyhan S."/>
            <person name="Sundermann A.J."/>
            <person name="Mounaud S."/>
            <person name="Pasculle A.W."/>
            <person name="Nierman W.C."/>
            <person name="Driscoll E."/>
            <person name="Cumbie R."/>
            <person name="Clancy C.J."/>
            <person name="Dupont C.L."/>
        </authorList>
    </citation>
    <scope>NUCLEOTIDE SEQUENCE</scope>
    <source>
        <strain evidence="1">GL11</strain>
    </source>
</reference>
<evidence type="ECO:0000313" key="2">
    <source>
        <dbReference type="Proteomes" id="UP000716291"/>
    </source>
</evidence>
<keyword evidence="2" id="KW-1185">Reference proteome</keyword>
<dbReference type="Proteomes" id="UP000716291">
    <property type="component" value="Unassembled WGS sequence"/>
</dbReference>
<dbReference type="EMBL" id="JAANQT010003082">
    <property type="protein sequence ID" value="KAG1301450.1"/>
    <property type="molecule type" value="Genomic_DNA"/>
</dbReference>
<comment type="caution">
    <text evidence="1">The sequence shown here is derived from an EMBL/GenBank/DDBJ whole genome shotgun (WGS) entry which is preliminary data.</text>
</comment>
<protein>
    <submittedName>
        <fullName evidence="1">Uncharacterized protein</fullName>
    </submittedName>
</protein>
<accession>A0A9P7BM48</accession>
<gene>
    <name evidence="1" type="ORF">G6F64_011792</name>
</gene>
<name>A0A9P7BM48_RHIOR</name>
<organism evidence="1 2">
    <name type="scientific">Rhizopus oryzae</name>
    <name type="common">Mucormycosis agent</name>
    <name type="synonym">Rhizopus arrhizus var. delemar</name>
    <dbReference type="NCBI Taxonomy" id="64495"/>
    <lineage>
        <taxon>Eukaryota</taxon>
        <taxon>Fungi</taxon>
        <taxon>Fungi incertae sedis</taxon>
        <taxon>Mucoromycota</taxon>
        <taxon>Mucoromycotina</taxon>
        <taxon>Mucoromycetes</taxon>
        <taxon>Mucorales</taxon>
        <taxon>Mucorineae</taxon>
        <taxon>Rhizopodaceae</taxon>
        <taxon>Rhizopus</taxon>
    </lineage>
</organism>
<proteinExistence type="predicted"/>
<evidence type="ECO:0000313" key="1">
    <source>
        <dbReference type="EMBL" id="KAG1301450.1"/>
    </source>
</evidence>